<accession>A0ABQ8IVL7</accession>
<proteinExistence type="predicted"/>
<keyword evidence="2" id="KW-1185">Reference proteome</keyword>
<gene>
    <name evidence="1" type="ORF">DERP_011990</name>
</gene>
<reference evidence="1 2" key="2">
    <citation type="journal article" date="2022" name="Mol. Biol. Evol.">
        <title>Comparative Genomics Reveals Insights into the Divergent Evolution of Astigmatic Mites and Household Pest Adaptations.</title>
        <authorList>
            <person name="Xiong Q."/>
            <person name="Wan A.T."/>
            <person name="Liu X."/>
            <person name="Fung C.S."/>
            <person name="Xiao X."/>
            <person name="Malainual N."/>
            <person name="Hou J."/>
            <person name="Wang L."/>
            <person name="Wang M."/>
            <person name="Yang K.Y."/>
            <person name="Cui Y."/>
            <person name="Leung E.L."/>
            <person name="Nong W."/>
            <person name="Shin S.K."/>
            <person name="Au S.W."/>
            <person name="Jeong K.Y."/>
            <person name="Chew F.T."/>
            <person name="Hui J.H."/>
            <person name="Leung T.F."/>
            <person name="Tungtrongchitr A."/>
            <person name="Zhong N."/>
            <person name="Liu Z."/>
            <person name="Tsui S.K."/>
        </authorList>
    </citation>
    <scope>NUCLEOTIDE SEQUENCE [LARGE SCALE GENOMIC DNA]</scope>
    <source>
        <strain evidence="1">Derp</strain>
    </source>
</reference>
<evidence type="ECO:0000313" key="1">
    <source>
        <dbReference type="EMBL" id="KAH9414343.1"/>
    </source>
</evidence>
<protein>
    <submittedName>
        <fullName evidence="1">Uncharacterized protein</fullName>
    </submittedName>
</protein>
<organism evidence="1 2">
    <name type="scientific">Dermatophagoides pteronyssinus</name>
    <name type="common">European house dust mite</name>
    <dbReference type="NCBI Taxonomy" id="6956"/>
    <lineage>
        <taxon>Eukaryota</taxon>
        <taxon>Metazoa</taxon>
        <taxon>Ecdysozoa</taxon>
        <taxon>Arthropoda</taxon>
        <taxon>Chelicerata</taxon>
        <taxon>Arachnida</taxon>
        <taxon>Acari</taxon>
        <taxon>Acariformes</taxon>
        <taxon>Sarcoptiformes</taxon>
        <taxon>Astigmata</taxon>
        <taxon>Psoroptidia</taxon>
        <taxon>Analgoidea</taxon>
        <taxon>Pyroglyphidae</taxon>
        <taxon>Dermatophagoidinae</taxon>
        <taxon>Dermatophagoides</taxon>
    </lineage>
</organism>
<sequence length="100" mass="11701">MTDENILSFENKGFGEKIVKNSFAPFFHSKSILQNLDDGLDKKKSMQCNFATMFAFNNQSMARKNNRNEGLKKLIKIWEKKIFNGPFLIIIRVNIYLSYK</sequence>
<name>A0ABQ8IVL7_DERPT</name>
<dbReference type="EMBL" id="NJHN03000111">
    <property type="protein sequence ID" value="KAH9414343.1"/>
    <property type="molecule type" value="Genomic_DNA"/>
</dbReference>
<comment type="caution">
    <text evidence="1">The sequence shown here is derived from an EMBL/GenBank/DDBJ whole genome shotgun (WGS) entry which is preliminary data.</text>
</comment>
<reference evidence="1 2" key="1">
    <citation type="journal article" date="2018" name="J. Allergy Clin. Immunol.">
        <title>High-quality assembly of Dermatophagoides pteronyssinus genome and transcriptome reveals a wide range of novel allergens.</title>
        <authorList>
            <person name="Liu X.Y."/>
            <person name="Yang K.Y."/>
            <person name="Wang M.Q."/>
            <person name="Kwok J.S."/>
            <person name="Zeng X."/>
            <person name="Yang Z."/>
            <person name="Xiao X.J."/>
            <person name="Lau C.P."/>
            <person name="Li Y."/>
            <person name="Huang Z.M."/>
            <person name="Ba J.G."/>
            <person name="Yim A.K."/>
            <person name="Ouyang C.Y."/>
            <person name="Ngai S.M."/>
            <person name="Chan T.F."/>
            <person name="Leung E.L."/>
            <person name="Liu L."/>
            <person name="Liu Z.G."/>
            <person name="Tsui S.K."/>
        </authorList>
    </citation>
    <scope>NUCLEOTIDE SEQUENCE [LARGE SCALE GENOMIC DNA]</scope>
    <source>
        <strain evidence="1">Derp</strain>
    </source>
</reference>
<evidence type="ECO:0000313" key="2">
    <source>
        <dbReference type="Proteomes" id="UP000887458"/>
    </source>
</evidence>
<dbReference type="Proteomes" id="UP000887458">
    <property type="component" value="Unassembled WGS sequence"/>
</dbReference>